<dbReference type="SUPFAM" id="SSF55785">
    <property type="entry name" value="PYP-like sensor domain (PAS domain)"/>
    <property type="match status" value="1"/>
</dbReference>
<dbReference type="Gene3D" id="1.10.287.130">
    <property type="match status" value="1"/>
</dbReference>
<keyword evidence="7" id="KW-0067">ATP-binding</keyword>
<gene>
    <name evidence="11" type="ORF">H9649_02045</name>
</gene>
<dbReference type="InterPro" id="IPR005467">
    <property type="entry name" value="His_kinase_dom"/>
</dbReference>
<accession>A0ABR8U5M8</accession>
<dbReference type="RefSeq" id="WP_191692997.1">
    <property type="nucleotide sequence ID" value="NZ_JACSQN010000002.1"/>
</dbReference>
<comment type="catalytic activity">
    <reaction evidence="1">
        <text>ATP + protein L-histidine = ADP + protein N-phospho-L-histidine.</text>
        <dbReference type="EC" id="2.7.13.3"/>
    </reaction>
</comment>
<dbReference type="PANTHER" id="PTHR43065:SF10">
    <property type="entry name" value="PEROXIDE STRESS-ACTIVATED HISTIDINE KINASE MAK3"/>
    <property type="match status" value="1"/>
</dbReference>
<dbReference type="PROSITE" id="PS50112">
    <property type="entry name" value="PAS"/>
    <property type="match status" value="1"/>
</dbReference>
<sequence>MNDYDEMRDSFSFLIDDYIQPSLIVHLNGDVLHVNEPFKILSGKLATLKIKSIIDSASERAFRAFVTKAAASKVTLVNSIPTTVYLNETYTGEMHVLSNPGHPIIIMKFKIETRIGSLSVKKYINAFNRSSNAMVLVDEQGIIQDVNIGYINLFDSSKEDMIGKEFTTIIDLIDPENDYDYSSYFASVKNLGIIKSTKAYQRSIDDIRHYHITTTYDKETTLFFVEIEDCTEKENLQVQLAHSGSLSAVGQIAASIAHEIRNPITTLKGFTQLLKASATDESIRYISVIEDEIDRMESILSEMLLLSKPITKKKSIFSLTSLICDMVEILKPKAVMDEIEIETLLNDKQDAFIFGDSDKFKQVLLNLFKNALESMTSGGKLSIKLSEVESEFMLSIQDTGTGMSRHHLNQVFMPFFSSKTGGTGLGLPFVLKIVEEHGGTISVDSQIDKGTQFIVTLPKGNSMDKQVNSSGSHSVYS</sequence>
<keyword evidence="5" id="KW-0547">Nucleotide-binding</keyword>
<proteinExistence type="predicted"/>
<evidence type="ECO:0000259" key="9">
    <source>
        <dbReference type="PROSITE" id="PS50109"/>
    </source>
</evidence>
<feature type="domain" description="Histidine kinase" evidence="9">
    <location>
        <begin position="255"/>
        <end position="461"/>
    </location>
</feature>
<dbReference type="Proteomes" id="UP000626786">
    <property type="component" value="Unassembled WGS sequence"/>
</dbReference>
<organism evidence="11 12">
    <name type="scientific">Sporosarcina quadrami</name>
    <dbReference type="NCBI Taxonomy" id="2762234"/>
    <lineage>
        <taxon>Bacteria</taxon>
        <taxon>Bacillati</taxon>
        <taxon>Bacillota</taxon>
        <taxon>Bacilli</taxon>
        <taxon>Bacillales</taxon>
        <taxon>Caryophanaceae</taxon>
        <taxon>Sporosarcina</taxon>
    </lineage>
</organism>
<dbReference type="CDD" id="cd00082">
    <property type="entry name" value="HisKA"/>
    <property type="match status" value="1"/>
</dbReference>
<dbReference type="PROSITE" id="PS50109">
    <property type="entry name" value="HIS_KIN"/>
    <property type="match status" value="1"/>
</dbReference>
<dbReference type="SUPFAM" id="SSF47384">
    <property type="entry name" value="Homodimeric domain of signal transducing histidine kinase"/>
    <property type="match status" value="1"/>
</dbReference>
<evidence type="ECO:0000256" key="3">
    <source>
        <dbReference type="ARBA" id="ARBA00022553"/>
    </source>
</evidence>
<dbReference type="EMBL" id="JACSQN010000002">
    <property type="protein sequence ID" value="MBD7983347.1"/>
    <property type="molecule type" value="Genomic_DNA"/>
</dbReference>
<evidence type="ECO:0000256" key="8">
    <source>
        <dbReference type="ARBA" id="ARBA00023012"/>
    </source>
</evidence>
<name>A0ABR8U5M8_9BACL</name>
<dbReference type="InterPro" id="IPR004358">
    <property type="entry name" value="Sig_transdc_His_kin-like_C"/>
</dbReference>
<dbReference type="EC" id="2.7.13.3" evidence="2"/>
<keyword evidence="6 11" id="KW-0418">Kinase</keyword>
<reference evidence="11 12" key="1">
    <citation type="submission" date="2020-08" db="EMBL/GenBank/DDBJ databases">
        <title>A Genomic Blueprint of the Chicken Gut Microbiome.</title>
        <authorList>
            <person name="Gilroy R."/>
            <person name="Ravi A."/>
            <person name="Getino M."/>
            <person name="Pursley I."/>
            <person name="Horton D.L."/>
            <person name="Alikhan N.-F."/>
            <person name="Baker D."/>
            <person name="Gharbi K."/>
            <person name="Hall N."/>
            <person name="Watson M."/>
            <person name="Adriaenssens E.M."/>
            <person name="Foster-Nyarko E."/>
            <person name="Jarju S."/>
            <person name="Secka A."/>
            <person name="Antonio M."/>
            <person name="Oren A."/>
            <person name="Chaudhuri R."/>
            <person name="La Ragione R.M."/>
            <person name="Hildebrand F."/>
            <person name="Pallen M.J."/>
        </authorList>
    </citation>
    <scope>NUCLEOTIDE SEQUENCE [LARGE SCALE GENOMIC DNA]</scope>
    <source>
        <strain evidence="11 12">Sa2YVA2</strain>
    </source>
</reference>
<dbReference type="SMART" id="SM00091">
    <property type="entry name" value="PAS"/>
    <property type="match status" value="2"/>
</dbReference>
<evidence type="ECO:0000313" key="12">
    <source>
        <dbReference type="Proteomes" id="UP000626786"/>
    </source>
</evidence>
<dbReference type="InterPro" id="IPR035965">
    <property type="entry name" value="PAS-like_dom_sf"/>
</dbReference>
<dbReference type="Pfam" id="PF00512">
    <property type="entry name" value="HisKA"/>
    <property type="match status" value="1"/>
</dbReference>
<dbReference type="SMART" id="SM00388">
    <property type="entry name" value="HisKA"/>
    <property type="match status" value="1"/>
</dbReference>
<dbReference type="InterPro" id="IPR036097">
    <property type="entry name" value="HisK_dim/P_sf"/>
</dbReference>
<dbReference type="PRINTS" id="PR00344">
    <property type="entry name" value="BCTRLSENSOR"/>
</dbReference>
<comment type="caution">
    <text evidence="11">The sequence shown here is derived from an EMBL/GenBank/DDBJ whole genome shotgun (WGS) entry which is preliminary data.</text>
</comment>
<protein>
    <recommendedName>
        <fullName evidence="2">histidine kinase</fullName>
        <ecNumber evidence="2">2.7.13.3</ecNumber>
    </recommendedName>
</protein>
<dbReference type="GO" id="GO:0016301">
    <property type="term" value="F:kinase activity"/>
    <property type="evidence" value="ECO:0007669"/>
    <property type="project" value="UniProtKB-KW"/>
</dbReference>
<dbReference type="InterPro" id="IPR036890">
    <property type="entry name" value="HATPase_C_sf"/>
</dbReference>
<dbReference type="InterPro" id="IPR003661">
    <property type="entry name" value="HisK_dim/P_dom"/>
</dbReference>
<evidence type="ECO:0000256" key="1">
    <source>
        <dbReference type="ARBA" id="ARBA00000085"/>
    </source>
</evidence>
<dbReference type="Gene3D" id="3.30.450.20">
    <property type="entry name" value="PAS domain"/>
    <property type="match status" value="1"/>
</dbReference>
<dbReference type="SUPFAM" id="SSF55874">
    <property type="entry name" value="ATPase domain of HSP90 chaperone/DNA topoisomerase II/histidine kinase"/>
    <property type="match status" value="1"/>
</dbReference>
<evidence type="ECO:0000256" key="7">
    <source>
        <dbReference type="ARBA" id="ARBA00022840"/>
    </source>
</evidence>
<evidence type="ECO:0000256" key="5">
    <source>
        <dbReference type="ARBA" id="ARBA00022741"/>
    </source>
</evidence>
<keyword evidence="3" id="KW-0597">Phosphoprotein</keyword>
<keyword evidence="12" id="KW-1185">Reference proteome</keyword>
<dbReference type="CDD" id="cd00130">
    <property type="entry name" value="PAS"/>
    <property type="match status" value="1"/>
</dbReference>
<evidence type="ECO:0000259" key="10">
    <source>
        <dbReference type="PROSITE" id="PS50112"/>
    </source>
</evidence>
<dbReference type="InterPro" id="IPR000014">
    <property type="entry name" value="PAS"/>
</dbReference>
<evidence type="ECO:0000313" key="11">
    <source>
        <dbReference type="EMBL" id="MBD7983347.1"/>
    </source>
</evidence>
<dbReference type="Pfam" id="PF02518">
    <property type="entry name" value="HATPase_c"/>
    <property type="match status" value="1"/>
</dbReference>
<dbReference type="SMART" id="SM00387">
    <property type="entry name" value="HATPase_c"/>
    <property type="match status" value="1"/>
</dbReference>
<dbReference type="NCBIfam" id="TIGR00229">
    <property type="entry name" value="sensory_box"/>
    <property type="match status" value="1"/>
</dbReference>
<evidence type="ECO:0000256" key="2">
    <source>
        <dbReference type="ARBA" id="ARBA00012438"/>
    </source>
</evidence>
<keyword evidence="8" id="KW-0902">Two-component regulatory system</keyword>
<dbReference type="Gene3D" id="3.30.565.10">
    <property type="entry name" value="Histidine kinase-like ATPase, C-terminal domain"/>
    <property type="match status" value="1"/>
</dbReference>
<evidence type="ECO:0000256" key="6">
    <source>
        <dbReference type="ARBA" id="ARBA00022777"/>
    </source>
</evidence>
<dbReference type="CDD" id="cd00075">
    <property type="entry name" value="HATPase"/>
    <property type="match status" value="1"/>
</dbReference>
<evidence type="ECO:0000256" key="4">
    <source>
        <dbReference type="ARBA" id="ARBA00022679"/>
    </source>
</evidence>
<dbReference type="PANTHER" id="PTHR43065">
    <property type="entry name" value="SENSOR HISTIDINE KINASE"/>
    <property type="match status" value="1"/>
</dbReference>
<dbReference type="InterPro" id="IPR003594">
    <property type="entry name" value="HATPase_dom"/>
</dbReference>
<feature type="domain" description="PAS" evidence="10">
    <location>
        <begin position="119"/>
        <end position="177"/>
    </location>
</feature>
<keyword evidence="4" id="KW-0808">Transferase</keyword>